<name>A0ABW3UG33_9BACL</name>
<protein>
    <submittedName>
        <fullName evidence="1">Uncharacterized protein</fullName>
    </submittedName>
</protein>
<dbReference type="Proteomes" id="UP001597180">
    <property type="component" value="Unassembled WGS sequence"/>
</dbReference>
<organism evidence="1 2">
    <name type="scientific">Paenibacillus vulneris</name>
    <dbReference type="NCBI Taxonomy" id="1133364"/>
    <lineage>
        <taxon>Bacteria</taxon>
        <taxon>Bacillati</taxon>
        <taxon>Bacillota</taxon>
        <taxon>Bacilli</taxon>
        <taxon>Bacillales</taxon>
        <taxon>Paenibacillaceae</taxon>
        <taxon>Paenibacillus</taxon>
    </lineage>
</organism>
<sequence length="97" mass="11336">MSVYQTEKEKHLQMTYKNNVVIAMDGNKMIVVHSKRSVKPLLPFEISKEVLEHWKQRDNRIAVTDTPFKDLYSTAFHRPDSALVYVSDFNAIEFSEC</sequence>
<proteinExistence type="predicted"/>
<reference evidence="2" key="1">
    <citation type="journal article" date="2019" name="Int. J. Syst. Evol. Microbiol.">
        <title>The Global Catalogue of Microorganisms (GCM) 10K type strain sequencing project: providing services to taxonomists for standard genome sequencing and annotation.</title>
        <authorList>
            <consortium name="The Broad Institute Genomics Platform"/>
            <consortium name="The Broad Institute Genome Sequencing Center for Infectious Disease"/>
            <person name="Wu L."/>
            <person name="Ma J."/>
        </authorList>
    </citation>
    <scope>NUCLEOTIDE SEQUENCE [LARGE SCALE GENOMIC DNA]</scope>
    <source>
        <strain evidence="2">CCUG 53270</strain>
    </source>
</reference>
<dbReference type="EMBL" id="JBHTLU010000012">
    <property type="protein sequence ID" value="MFD1219927.1"/>
    <property type="molecule type" value="Genomic_DNA"/>
</dbReference>
<keyword evidence="2" id="KW-1185">Reference proteome</keyword>
<accession>A0ABW3UG33</accession>
<evidence type="ECO:0000313" key="2">
    <source>
        <dbReference type="Proteomes" id="UP001597180"/>
    </source>
</evidence>
<comment type="caution">
    <text evidence="1">The sequence shown here is derived from an EMBL/GenBank/DDBJ whole genome shotgun (WGS) entry which is preliminary data.</text>
</comment>
<dbReference type="RefSeq" id="WP_345594388.1">
    <property type="nucleotide sequence ID" value="NZ_BAABJG010000055.1"/>
</dbReference>
<evidence type="ECO:0000313" key="1">
    <source>
        <dbReference type="EMBL" id="MFD1219927.1"/>
    </source>
</evidence>
<gene>
    <name evidence="1" type="ORF">ACFQ4B_07340</name>
</gene>